<dbReference type="KEGG" id="pcat:Pcatena_02800"/>
<evidence type="ECO:0000313" key="2">
    <source>
        <dbReference type="Proteomes" id="UP000273154"/>
    </source>
</evidence>
<dbReference type="EMBL" id="AP019367">
    <property type="protein sequence ID" value="BBH49693.1"/>
    <property type="molecule type" value="Genomic_DNA"/>
</dbReference>
<name>A0A3G9JWE2_9ACTN</name>
<proteinExistence type="predicted"/>
<dbReference type="Proteomes" id="UP000273154">
    <property type="component" value="Chromosome"/>
</dbReference>
<dbReference type="AlphaFoldDB" id="A0A3G9JWE2"/>
<protein>
    <recommendedName>
        <fullName evidence="3">DUF559 domain-containing protein</fullName>
    </recommendedName>
</protein>
<keyword evidence="2" id="KW-1185">Reference proteome</keyword>
<organism evidence="1 2">
    <name type="scientific">Parolsenella catena</name>
    <dbReference type="NCBI Taxonomy" id="2003188"/>
    <lineage>
        <taxon>Bacteria</taxon>
        <taxon>Bacillati</taxon>
        <taxon>Actinomycetota</taxon>
        <taxon>Coriobacteriia</taxon>
        <taxon>Coriobacteriales</taxon>
        <taxon>Atopobiaceae</taxon>
        <taxon>Parolsenella</taxon>
    </lineage>
</organism>
<evidence type="ECO:0000313" key="1">
    <source>
        <dbReference type="EMBL" id="BBH49693.1"/>
    </source>
</evidence>
<evidence type="ECO:0008006" key="3">
    <source>
        <dbReference type="Google" id="ProtNLM"/>
    </source>
</evidence>
<gene>
    <name evidence="1" type="ORF">Pcatena_02800</name>
</gene>
<reference evidence="2" key="1">
    <citation type="submission" date="2018-11" db="EMBL/GenBank/DDBJ databases">
        <title>Comparative genomics of Parolsenella catena and Libanicoccus massiliensis: Reclassification of Libanicoccus massiliensis as Parolsenella massiliensis comb. nov.</title>
        <authorList>
            <person name="Sakamoto M."/>
            <person name="Ikeyama N."/>
            <person name="Murakami T."/>
            <person name="Mori H."/>
            <person name="Yuki M."/>
            <person name="Ohkuma M."/>
        </authorList>
    </citation>
    <scope>NUCLEOTIDE SEQUENCE [LARGE SCALE GENOMIC DNA]</scope>
    <source>
        <strain evidence="2">JCM 31932</strain>
    </source>
</reference>
<accession>A0A3G9JWE2</accession>
<sequence>MTGAVVDLTLAGISAFRFYRVPPQVLALLPPVAQARDYGRRGLYGHPLVGEALGGTPLTCLATARRQSTGARWINWTLVQGELPFGHVLDTDFSIGVTSPALTLITLGRKLSVTRLAMAAYELTGYFSVFCPSDEMEEALASNAGMLRDSGVRSWHRVPREDGRRGDLWQRAPLADLDELASFARVNAKLRGAGKLAEALSLVNGVVASPFEARLSALLTFPRRLGGCALEGFENNRKVVLDATGRTLSNKNACYVDLYHPGAPGGRPLAVECQGGAIHTLARVALDDADRQVALRGMGIDVIPVTYRQVRDVENYHALARLITGLCGRKLPSRTSQFVRAENALRHEILGDWAHMFD</sequence>